<dbReference type="AlphaFoldDB" id="F9PEA2"/>
<dbReference type="EMBL" id="AFUQ01000009">
    <property type="protein sequence ID" value="EGV13051.1"/>
    <property type="molecule type" value="Genomic_DNA"/>
</dbReference>
<evidence type="ECO:0000313" key="1">
    <source>
        <dbReference type="EMBL" id="EGV13051.1"/>
    </source>
</evidence>
<name>F9PEA2_9STRE</name>
<organism evidence="1 2">
    <name type="scientific">Streptococcus infantis X</name>
    <dbReference type="NCBI Taxonomy" id="997830"/>
    <lineage>
        <taxon>Bacteria</taxon>
        <taxon>Bacillati</taxon>
        <taxon>Bacillota</taxon>
        <taxon>Bacilli</taxon>
        <taxon>Lactobacillales</taxon>
        <taxon>Streptococcaceae</taxon>
        <taxon>Streptococcus</taxon>
    </lineage>
</organism>
<dbReference type="Proteomes" id="UP000003399">
    <property type="component" value="Unassembled WGS sequence"/>
</dbReference>
<evidence type="ECO:0000313" key="2">
    <source>
        <dbReference type="Proteomes" id="UP000003399"/>
    </source>
</evidence>
<proteinExistence type="predicted"/>
<protein>
    <submittedName>
        <fullName evidence="1">Uncharacterized protein</fullName>
    </submittedName>
</protein>
<comment type="caution">
    <text evidence="1">The sequence shown here is derived from an EMBL/GenBank/DDBJ whole genome shotgun (WGS) entry which is preliminary data.</text>
</comment>
<sequence>MIIDFRTINPRWGTSGISFESIEEFAFVLGFLTNIRHYSSYRGIQYSYYDKSVEIQIEGNYVDGAWAKECRIHYLKDLPSLKHLSQSLSNASSAGRQTHGIQARINSNEFINHLISEYGFKVLKTGKYSDYVTPPDKLYVKKRIESFLLNTDTDIYKILNSFEEGYNL</sequence>
<gene>
    <name evidence="1" type="ORF">HMPREF1124_0368</name>
</gene>
<reference evidence="1 2" key="1">
    <citation type="submission" date="2011-07" db="EMBL/GenBank/DDBJ databases">
        <authorList>
            <person name="Harkins D.M."/>
            <person name="Madupu R."/>
            <person name="Durkin A.S."/>
            <person name="Torralba M."/>
            <person name="Methe B."/>
            <person name="Sutton G.G."/>
            <person name="Nelson K.E."/>
        </authorList>
    </citation>
    <scope>NUCLEOTIDE SEQUENCE [LARGE SCALE GENOMIC DNA]</scope>
    <source>
        <strain evidence="1 2">X</strain>
    </source>
</reference>
<accession>F9PEA2</accession>
<dbReference type="eggNOG" id="ENOG503403D">
    <property type="taxonomic scope" value="Bacteria"/>
</dbReference>